<feature type="compositionally biased region" description="Acidic residues" evidence="1">
    <location>
        <begin position="86"/>
        <end position="103"/>
    </location>
</feature>
<dbReference type="Pfam" id="PF06572">
    <property type="entry name" value="DUF1131"/>
    <property type="match status" value="1"/>
</dbReference>
<dbReference type="InterPro" id="IPR010938">
    <property type="entry name" value="DUF1131"/>
</dbReference>
<keyword evidence="3" id="KW-1185">Reference proteome</keyword>
<organism evidence="2 3">
    <name type="scientific">Marinibaculum pumilum</name>
    <dbReference type="NCBI Taxonomy" id="1766165"/>
    <lineage>
        <taxon>Bacteria</taxon>
        <taxon>Pseudomonadati</taxon>
        <taxon>Pseudomonadota</taxon>
        <taxon>Alphaproteobacteria</taxon>
        <taxon>Rhodospirillales</taxon>
        <taxon>Rhodospirillaceae</taxon>
        <taxon>Marinibaculum</taxon>
    </lineage>
</organism>
<dbReference type="EMBL" id="JBHRTR010000011">
    <property type="protein sequence ID" value="MFC3226371.1"/>
    <property type="molecule type" value="Genomic_DNA"/>
</dbReference>
<evidence type="ECO:0000313" key="3">
    <source>
        <dbReference type="Proteomes" id="UP001595528"/>
    </source>
</evidence>
<gene>
    <name evidence="2" type="ORF">ACFOGJ_03975</name>
</gene>
<comment type="caution">
    <text evidence="2">The sequence shown here is derived from an EMBL/GenBank/DDBJ whole genome shotgun (WGS) entry which is preliminary data.</text>
</comment>
<sequence length="288" mass="30870">MTSNGFRPLNLVRTRLLARSLARLLPRATAHLLALALTWAVVAGGPALAAGSADDSTAAQSGEAAAGAAEGQEAEAKEAEAKEAEDKEAEDREAEDREAEDREAEDREASGQENQVPDLEVVEDNVAGIDAATSFDPMAVRQKLPPGFAVTTGTYRTEAQELQIIHVLRDDIPVLSIYPDSQGRIGLVQVFHPRVGVGEGHIGSPFESFFPDPEEADCVRGIDQLSGMLICTMTDSRRINLLFDGSAWDGPDDGMPPAEALRSWPLKYVIWSAEAGDGAQVPERPADR</sequence>
<dbReference type="Gene3D" id="2.60.460.10">
    <property type="entry name" value="protein yfey like domain"/>
    <property type="match status" value="1"/>
</dbReference>
<feature type="region of interest" description="Disordered" evidence="1">
    <location>
        <begin position="59"/>
        <end position="120"/>
    </location>
</feature>
<dbReference type="Proteomes" id="UP001595528">
    <property type="component" value="Unassembled WGS sequence"/>
</dbReference>
<evidence type="ECO:0000256" key="1">
    <source>
        <dbReference type="SAM" id="MobiDB-lite"/>
    </source>
</evidence>
<feature type="compositionally biased region" description="Basic and acidic residues" evidence="1">
    <location>
        <begin position="74"/>
        <end position="85"/>
    </location>
</feature>
<protein>
    <submittedName>
        <fullName evidence="2">DUF1131 family protein</fullName>
    </submittedName>
</protein>
<reference evidence="3" key="1">
    <citation type="journal article" date="2019" name="Int. J. Syst. Evol. Microbiol.">
        <title>The Global Catalogue of Microorganisms (GCM) 10K type strain sequencing project: providing services to taxonomists for standard genome sequencing and annotation.</title>
        <authorList>
            <consortium name="The Broad Institute Genomics Platform"/>
            <consortium name="The Broad Institute Genome Sequencing Center for Infectious Disease"/>
            <person name="Wu L."/>
            <person name="Ma J."/>
        </authorList>
    </citation>
    <scope>NUCLEOTIDE SEQUENCE [LARGE SCALE GENOMIC DNA]</scope>
    <source>
        <strain evidence="3">KCTC 42964</strain>
    </source>
</reference>
<dbReference type="RefSeq" id="WP_379898312.1">
    <property type="nucleotide sequence ID" value="NZ_JBHRTR010000011.1"/>
</dbReference>
<accession>A0ABV7KVG7</accession>
<proteinExistence type="predicted"/>
<dbReference type="InterPro" id="IPR038714">
    <property type="entry name" value="YfeY-like_sf"/>
</dbReference>
<evidence type="ECO:0000313" key="2">
    <source>
        <dbReference type="EMBL" id="MFC3226371.1"/>
    </source>
</evidence>
<name>A0ABV7KVG7_9PROT</name>
<feature type="compositionally biased region" description="Low complexity" evidence="1">
    <location>
        <begin position="59"/>
        <end position="71"/>
    </location>
</feature>